<proteinExistence type="predicted"/>
<name>A0A1B9GIY3_9TREE</name>
<sequence length="217" mass="22433">MSLFSQDDLESCRSVHSTFQPSEVARVRMHSSGEIRGIGQTLCGTVTYPCACEPCSNARSTNGTRYLFVASTSGRIRGSRVDIWRNRGQDYGDIGIFTVSPSGVPGPTFADSQRVTELADDEPTNDTSGREAHSPGLLPPTAQDTADSQQQQPTAAAGSKAPSAAPTGGIGTNLQPSSGVATSSAPPSTVASAVSQTQTMESGNETTLAVRSGPPAI</sequence>
<feature type="region of interest" description="Disordered" evidence="1">
    <location>
        <begin position="116"/>
        <end position="217"/>
    </location>
</feature>
<feature type="compositionally biased region" description="Low complexity" evidence="1">
    <location>
        <begin position="140"/>
        <end position="167"/>
    </location>
</feature>
<reference evidence="3" key="2">
    <citation type="submission" date="2013-12" db="EMBL/GenBank/DDBJ databases">
        <title>Evolution of pathogenesis and genome organization in the Tremellales.</title>
        <authorList>
            <person name="Cuomo C."/>
            <person name="Litvintseva A."/>
            <person name="Heitman J."/>
            <person name="Chen Y."/>
            <person name="Sun S."/>
            <person name="Springer D."/>
            <person name="Dromer F."/>
            <person name="Young S."/>
            <person name="Zeng Q."/>
            <person name="Chapman S."/>
            <person name="Gujja S."/>
            <person name="Saif S."/>
            <person name="Birren B."/>
        </authorList>
    </citation>
    <scope>NUCLEOTIDE SEQUENCE [LARGE SCALE GENOMIC DNA]</scope>
    <source>
        <strain evidence="3">BCC8398</strain>
    </source>
</reference>
<protein>
    <submittedName>
        <fullName evidence="2">Uncharacterized protein</fullName>
    </submittedName>
</protein>
<organism evidence="2 3">
    <name type="scientific">Kwoniella heveanensis BCC8398</name>
    <dbReference type="NCBI Taxonomy" id="1296120"/>
    <lineage>
        <taxon>Eukaryota</taxon>
        <taxon>Fungi</taxon>
        <taxon>Dikarya</taxon>
        <taxon>Basidiomycota</taxon>
        <taxon>Agaricomycotina</taxon>
        <taxon>Tremellomycetes</taxon>
        <taxon>Tremellales</taxon>
        <taxon>Cryptococcaceae</taxon>
        <taxon>Kwoniella</taxon>
    </lineage>
</organism>
<dbReference type="EMBL" id="KV700139">
    <property type="protein sequence ID" value="OCF30999.1"/>
    <property type="molecule type" value="Genomic_DNA"/>
</dbReference>
<feature type="compositionally biased region" description="Low complexity" evidence="1">
    <location>
        <begin position="180"/>
        <end position="195"/>
    </location>
</feature>
<dbReference type="AlphaFoldDB" id="A0A1B9GIY3"/>
<gene>
    <name evidence="2" type="ORF">I316_07406</name>
</gene>
<keyword evidence="3" id="KW-1185">Reference proteome</keyword>
<reference evidence="2 3" key="1">
    <citation type="submission" date="2013-07" db="EMBL/GenBank/DDBJ databases">
        <title>The Genome Sequence of Cryptococcus heveanensis BCC8398.</title>
        <authorList>
            <consortium name="The Broad Institute Genome Sequencing Platform"/>
            <person name="Cuomo C."/>
            <person name="Litvintseva A."/>
            <person name="Chen Y."/>
            <person name="Heitman J."/>
            <person name="Sun S."/>
            <person name="Springer D."/>
            <person name="Dromer F."/>
            <person name="Young S.K."/>
            <person name="Zeng Q."/>
            <person name="Gargeya S."/>
            <person name="Fitzgerald M."/>
            <person name="Abouelleil A."/>
            <person name="Alvarado L."/>
            <person name="Berlin A.M."/>
            <person name="Chapman S.B."/>
            <person name="Dewar J."/>
            <person name="Goldberg J."/>
            <person name="Griggs A."/>
            <person name="Gujja S."/>
            <person name="Hansen M."/>
            <person name="Howarth C."/>
            <person name="Imamovic A."/>
            <person name="Larimer J."/>
            <person name="McCowan C."/>
            <person name="Murphy C."/>
            <person name="Pearson M."/>
            <person name="Priest M."/>
            <person name="Roberts A."/>
            <person name="Saif S."/>
            <person name="Shea T."/>
            <person name="Sykes S."/>
            <person name="Wortman J."/>
            <person name="Nusbaum C."/>
            <person name="Birren B."/>
        </authorList>
    </citation>
    <scope>NUCLEOTIDE SEQUENCE [LARGE SCALE GENOMIC DNA]</scope>
    <source>
        <strain evidence="2 3">BCC8398</strain>
    </source>
</reference>
<evidence type="ECO:0000256" key="1">
    <source>
        <dbReference type="SAM" id="MobiDB-lite"/>
    </source>
</evidence>
<accession>A0A1B9GIY3</accession>
<feature type="compositionally biased region" description="Polar residues" evidence="1">
    <location>
        <begin position="196"/>
        <end position="209"/>
    </location>
</feature>
<evidence type="ECO:0000313" key="3">
    <source>
        <dbReference type="Proteomes" id="UP000092666"/>
    </source>
</evidence>
<dbReference type="Proteomes" id="UP000092666">
    <property type="component" value="Unassembled WGS sequence"/>
</dbReference>
<evidence type="ECO:0000313" key="2">
    <source>
        <dbReference type="EMBL" id="OCF30999.1"/>
    </source>
</evidence>